<protein>
    <submittedName>
        <fullName evidence="4">G_PROTEIN_RECEP_F1_2 domain-containing protein</fullName>
    </submittedName>
</protein>
<feature type="transmembrane region" description="Helical" evidence="1">
    <location>
        <begin position="12"/>
        <end position="31"/>
    </location>
</feature>
<reference evidence="4" key="1">
    <citation type="submission" date="2016-06" db="UniProtKB">
        <authorList>
            <consortium name="WormBaseParasite"/>
        </authorList>
    </citation>
    <scope>IDENTIFICATION</scope>
</reference>
<evidence type="ECO:0000313" key="3">
    <source>
        <dbReference type="Proteomes" id="UP000050794"/>
    </source>
</evidence>
<organism evidence="3 4">
    <name type="scientific">Toxocara canis</name>
    <name type="common">Canine roundworm</name>
    <dbReference type="NCBI Taxonomy" id="6265"/>
    <lineage>
        <taxon>Eukaryota</taxon>
        <taxon>Metazoa</taxon>
        <taxon>Ecdysozoa</taxon>
        <taxon>Nematoda</taxon>
        <taxon>Chromadorea</taxon>
        <taxon>Rhabditida</taxon>
        <taxon>Spirurina</taxon>
        <taxon>Ascaridomorpha</taxon>
        <taxon>Ascaridoidea</taxon>
        <taxon>Toxocaridae</taxon>
        <taxon>Toxocara</taxon>
    </lineage>
</organism>
<dbReference type="Proteomes" id="UP000050794">
    <property type="component" value="Unassembled WGS sequence"/>
</dbReference>
<dbReference type="WBParaSite" id="TCNE_0001412901-mRNA-1">
    <property type="protein sequence ID" value="TCNE_0001412901-mRNA-1"/>
    <property type="gene ID" value="TCNE_0001412901"/>
</dbReference>
<evidence type="ECO:0000313" key="4">
    <source>
        <dbReference type="WBParaSite" id="TCNE_0001412901-mRNA-1"/>
    </source>
</evidence>
<reference evidence="2 3" key="2">
    <citation type="submission" date="2018-11" db="EMBL/GenBank/DDBJ databases">
        <authorList>
            <consortium name="Pathogen Informatics"/>
        </authorList>
    </citation>
    <scope>NUCLEOTIDE SEQUENCE [LARGE SCALE GENOMIC DNA]</scope>
</reference>
<feature type="transmembrane region" description="Helical" evidence="1">
    <location>
        <begin position="192"/>
        <end position="217"/>
    </location>
</feature>
<evidence type="ECO:0000256" key="1">
    <source>
        <dbReference type="SAM" id="Phobius"/>
    </source>
</evidence>
<dbReference type="AlphaFoldDB" id="A0A183V059"/>
<dbReference type="InterPro" id="IPR047130">
    <property type="entry name" value="7TM_GPCR_Srsx_nematod"/>
</dbReference>
<name>A0A183V059_TOXCA</name>
<gene>
    <name evidence="2" type="ORF">TCNE_LOCUS14129</name>
</gene>
<keyword evidence="3" id="KW-1185">Reference proteome</keyword>
<accession>A0A183V059</accession>
<dbReference type="Gene3D" id="1.20.1070.10">
    <property type="entry name" value="Rhodopsin 7-helix transmembrane proteins"/>
    <property type="match status" value="1"/>
</dbReference>
<feature type="transmembrane region" description="Helical" evidence="1">
    <location>
        <begin position="246"/>
        <end position="271"/>
    </location>
</feature>
<sequence length="361" mass="41147">MDVLIIAEFYAYVVQGFVIASSNGWLAYAIITSKSLRRSYTIIVWEVRSLFAVKHFAYSSALLYGATQIFVDALMGASQMIAGIARLTTYYANIQELRSRQYCILMPWNIIAIWAEPMAAISLLMVSLDRLFALIMPITYYKKSTELQNIQIIAWNLMMCSIALISWCFSMFDTEQNLSPFCWTSDSMLPVFNSMTLIITITASVSSVILYVIVFVVSRKHANRLRGIQKDQQQYSKTFERQQRQLTITMGISCVFTLILYVLPVCAKFILADQIETEISKAVQAYAAISCNLTPLTNIAIVVLRHREILRRLIHFINFSQKRIYRGNTCLGHKFEGAFVEKRDLEAQLSCNLRCPPSSES</sequence>
<dbReference type="SUPFAM" id="SSF81321">
    <property type="entry name" value="Family A G protein-coupled receptor-like"/>
    <property type="match status" value="1"/>
</dbReference>
<dbReference type="CDD" id="cd00637">
    <property type="entry name" value="7tm_classA_rhodopsin-like"/>
    <property type="match status" value="1"/>
</dbReference>
<evidence type="ECO:0000313" key="2">
    <source>
        <dbReference type="EMBL" id="VDM45450.1"/>
    </source>
</evidence>
<keyword evidence="1" id="KW-1133">Transmembrane helix</keyword>
<proteinExistence type="predicted"/>
<feature type="transmembrane region" description="Helical" evidence="1">
    <location>
        <begin position="153"/>
        <end position="172"/>
    </location>
</feature>
<dbReference type="EMBL" id="UYWY01022083">
    <property type="protein sequence ID" value="VDM45450.1"/>
    <property type="molecule type" value="Genomic_DNA"/>
</dbReference>
<feature type="transmembrane region" description="Helical" evidence="1">
    <location>
        <begin position="283"/>
        <end position="304"/>
    </location>
</feature>
<keyword evidence="1" id="KW-0472">Membrane</keyword>
<dbReference type="PANTHER" id="PTHR23360">
    <property type="entry name" value="G-PROTEIN COUPLED RECEPTORS FAMILY 1 PROFILE DOMAIN-CONTAINING PROTEIN-RELATED"/>
    <property type="match status" value="1"/>
</dbReference>
<keyword evidence="1" id="KW-0812">Transmembrane</keyword>